<dbReference type="AlphaFoldDB" id="A0A2C9UDG9"/>
<keyword evidence="2 10" id="KW-0479">Metal-binding</keyword>
<organism evidence="12 13">
    <name type="scientific">Manihot esculenta</name>
    <name type="common">Cassava</name>
    <name type="synonym">Jatropha manihot</name>
    <dbReference type="NCBI Taxonomy" id="3983"/>
    <lineage>
        <taxon>Eukaryota</taxon>
        <taxon>Viridiplantae</taxon>
        <taxon>Streptophyta</taxon>
        <taxon>Embryophyta</taxon>
        <taxon>Tracheophyta</taxon>
        <taxon>Spermatophyta</taxon>
        <taxon>Magnoliopsida</taxon>
        <taxon>eudicotyledons</taxon>
        <taxon>Gunneridae</taxon>
        <taxon>Pentapetalae</taxon>
        <taxon>rosids</taxon>
        <taxon>fabids</taxon>
        <taxon>Malpighiales</taxon>
        <taxon>Euphorbiaceae</taxon>
        <taxon>Crotonoideae</taxon>
        <taxon>Manihoteae</taxon>
        <taxon>Manihot</taxon>
    </lineage>
</organism>
<dbReference type="GO" id="GO:0046872">
    <property type="term" value="F:metal ion binding"/>
    <property type="evidence" value="ECO:0007669"/>
    <property type="project" value="UniProtKB-KW"/>
</dbReference>
<comment type="catalytic activity">
    <reaction evidence="7">
        <text>gibberellin A1 + 2-oxoglutarate + O2 = gibberellin A8 + succinate + CO2</text>
        <dbReference type="Rhea" id="RHEA:15005"/>
        <dbReference type="ChEBI" id="CHEBI:15379"/>
        <dbReference type="ChEBI" id="CHEBI:16526"/>
        <dbReference type="ChEBI" id="CHEBI:16810"/>
        <dbReference type="ChEBI" id="CHEBI:30031"/>
        <dbReference type="ChEBI" id="CHEBI:58524"/>
        <dbReference type="ChEBI" id="CHEBI:58594"/>
        <dbReference type="EC" id="1.14.11.13"/>
    </reaction>
</comment>
<evidence type="ECO:0000256" key="8">
    <source>
        <dbReference type="ARBA" id="ARBA00061282"/>
    </source>
</evidence>
<dbReference type="FunFam" id="2.60.120.330:FF:000025">
    <property type="entry name" value="Gibberellin 2-beta-dioxygenase 2"/>
    <property type="match status" value="1"/>
</dbReference>
<dbReference type="PRINTS" id="PR00682">
    <property type="entry name" value="IPNSYNTHASE"/>
</dbReference>
<evidence type="ECO:0000256" key="7">
    <source>
        <dbReference type="ARBA" id="ARBA00052204"/>
    </source>
</evidence>
<feature type="domain" description="Fe2OG dioxygenase" evidence="11">
    <location>
        <begin position="175"/>
        <end position="289"/>
    </location>
</feature>
<evidence type="ECO:0000256" key="9">
    <source>
        <dbReference type="ARBA" id="ARBA00066708"/>
    </source>
</evidence>
<reference evidence="13" key="1">
    <citation type="journal article" date="2016" name="Nat. Biotechnol.">
        <title>Sequencing wild and cultivated cassava and related species reveals extensive interspecific hybridization and genetic diversity.</title>
        <authorList>
            <person name="Bredeson J.V."/>
            <person name="Lyons J.B."/>
            <person name="Prochnik S.E."/>
            <person name="Wu G.A."/>
            <person name="Ha C.M."/>
            <person name="Edsinger-Gonzales E."/>
            <person name="Grimwood J."/>
            <person name="Schmutz J."/>
            <person name="Rabbi I.Y."/>
            <person name="Egesi C."/>
            <person name="Nauluvula P."/>
            <person name="Lebot V."/>
            <person name="Ndunguru J."/>
            <person name="Mkamilo G."/>
            <person name="Bart R.S."/>
            <person name="Setter T.L."/>
            <person name="Gleadow R.M."/>
            <person name="Kulakow P."/>
            <person name="Ferguson M.E."/>
            <person name="Rounsley S."/>
            <person name="Rokhsar D.S."/>
        </authorList>
    </citation>
    <scope>NUCLEOTIDE SEQUENCE [LARGE SCALE GENOMIC DNA]</scope>
    <source>
        <strain evidence="13">cv. AM560-2</strain>
    </source>
</reference>
<evidence type="ECO:0000256" key="1">
    <source>
        <dbReference type="ARBA" id="ARBA00004972"/>
    </source>
</evidence>
<keyword evidence="13" id="KW-1185">Reference proteome</keyword>
<evidence type="ECO:0000256" key="10">
    <source>
        <dbReference type="RuleBase" id="RU003682"/>
    </source>
</evidence>
<keyword evidence="4 10" id="KW-0560">Oxidoreductase</keyword>
<gene>
    <name evidence="12" type="ORF">MANES_15G002900v8</name>
</gene>
<evidence type="ECO:0000313" key="13">
    <source>
        <dbReference type="Proteomes" id="UP000091857"/>
    </source>
</evidence>
<accession>A0A2C9UDG9</accession>
<dbReference type="GO" id="GO:0045487">
    <property type="term" value="P:gibberellin catabolic process"/>
    <property type="evidence" value="ECO:0000318"/>
    <property type="project" value="GO_Central"/>
</dbReference>
<evidence type="ECO:0000256" key="2">
    <source>
        <dbReference type="ARBA" id="ARBA00022723"/>
    </source>
</evidence>
<dbReference type="PANTHER" id="PTHR47990">
    <property type="entry name" value="2-OXOGLUTARATE (2OG) AND FE(II)-DEPENDENT OXYGENASE SUPERFAMILY PROTEIN-RELATED"/>
    <property type="match status" value="1"/>
</dbReference>
<dbReference type="SUPFAM" id="SSF51197">
    <property type="entry name" value="Clavaminate synthase-like"/>
    <property type="match status" value="1"/>
</dbReference>
<sequence>MAVDMVVASPTPIGSEKIIEGAIELPVVDLSLGERSEMSNLIVRACEKYGFFKVINHGVCEEIIAKMEEESLRFFAKPITEKQLAGPANPFGYGCKNIGFNGDTGEVEYLLLNTHPLSISQRSKTISNDPSKFSSAVSGYIEAVRELACELLDLMAEGLGVPDTSLFSRLITDADSDSILRLNHYPPMPILCKDKDTSPSYNTNTNRVGFGEHSDPQILTLLRSNDVGGLQISLNNGVWFPVSPDPTAFCVNVGDVLQAMTNGRFLSVRHRALTNSCESRMSMAFFAAPPLNTRITALPQMLSGVGTSLYRPFTWGDYKKAAYSLRLGDTRLDLFRKQGEELA</sequence>
<dbReference type="Gramene" id="Manes.15G002900.1.v8.1">
    <property type="protein sequence ID" value="Manes.15G002900.1.v8.1.CDS"/>
    <property type="gene ID" value="Manes.15G002900.v8.1"/>
</dbReference>
<dbReference type="OrthoDB" id="288590at2759"/>
<evidence type="ECO:0000313" key="12">
    <source>
        <dbReference type="EMBL" id="OAY27637.1"/>
    </source>
</evidence>
<evidence type="ECO:0000259" key="11">
    <source>
        <dbReference type="PROSITE" id="PS51471"/>
    </source>
</evidence>
<evidence type="ECO:0000256" key="4">
    <source>
        <dbReference type="ARBA" id="ARBA00023002"/>
    </source>
</evidence>
<dbReference type="InterPro" id="IPR026992">
    <property type="entry name" value="DIOX_N"/>
</dbReference>
<dbReference type="Pfam" id="PF14226">
    <property type="entry name" value="DIOX_N"/>
    <property type="match status" value="1"/>
</dbReference>
<dbReference type="EMBL" id="CM004401">
    <property type="protein sequence ID" value="OAY27637.1"/>
    <property type="molecule type" value="Genomic_DNA"/>
</dbReference>
<dbReference type="GO" id="GO:0009416">
    <property type="term" value="P:response to light stimulus"/>
    <property type="evidence" value="ECO:0000318"/>
    <property type="project" value="GO_Central"/>
</dbReference>
<comment type="caution">
    <text evidence="12">The sequence shown here is derived from an EMBL/GenBank/DDBJ whole genome shotgun (WGS) entry which is preliminary data.</text>
</comment>
<keyword evidence="3" id="KW-0223">Dioxygenase</keyword>
<keyword evidence="5 10" id="KW-0408">Iron</keyword>
<dbReference type="InterPro" id="IPR050231">
    <property type="entry name" value="Iron_ascorbate_oxido_reductase"/>
</dbReference>
<dbReference type="InterPro" id="IPR044861">
    <property type="entry name" value="IPNS-like_FE2OG_OXY"/>
</dbReference>
<proteinExistence type="inferred from homology"/>
<comment type="similarity">
    <text evidence="8">Belongs to the iron/ascorbate-dependent oxidoreductase family. GA2OX subfamily.</text>
</comment>
<dbReference type="EC" id="1.14.11.13" evidence="9"/>
<evidence type="ECO:0000256" key="6">
    <source>
        <dbReference type="ARBA" id="ARBA00037909"/>
    </source>
</evidence>
<comment type="pathway">
    <text evidence="6">Plant hormone biosynthesis; gibberellin biosynthesis.</text>
</comment>
<protein>
    <recommendedName>
        <fullName evidence="9">gibberellin 2beta-dioxygenase</fullName>
        <ecNumber evidence="9">1.14.11.13</ecNumber>
    </recommendedName>
</protein>
<dbReference type="Proteomes" id="UP000091857">
    <property type="component" value="Chromosome 15"/>
</dbReference>
<dbReference type="Pfam" id="PF03171">
    <property type="entry name" value="2OG-FeII_Oxy"/>
    <property type="match status" value="1"/>
</dbReference>
<evidence type="ECO:0000256" key="3">
    <source>
        <dbReference type="ARBA" id="ARBA00022964"/>
    </source>
</evidence>
<dbReference type="InterPro" id="IPR005123">
    <property type="entry name" value="Oxoglu/Fe-dep_dioxygenase_dom"/>
</dbReference>
<dbReference type="GO" id="GO:0045543">
    <property type="term" value="F:gibberellin 2-beta-dioxygenase activity"/>
    <property type="evidence" value="ECO:0000318"/>
    <property type="project" value="GO_Central"/>
</dbReference>
<dbReference type="Gene3D" id="2.60.120.330">
    <property type="entry name" value="B-lactam Antibiotic, Isopenicillin N Synthase, Chain"/>
    <property type="match status" value="1"/>
</dbReference>
<comment type="pathway">
    <text evidence="1">Hormone biosynthesis.</text>
</comment>
<name>A0A2C9UDG9_MANES</name>
<evidence type="ECO:0000256" key="5">
    <source>
        <dbReference type="ARBA" id="ARBA00023004"/>
    </source>
</evidence>
<dbReference type="InterPro" id="IPR027443">
    <property type="entry name" value="IPNS-like_sf"/>
</dbReference>
<dbReference type="PROSITE" id="PS51471">
    <property type="entry name" value="FE2OG_OXY"/>
    <property type="match status" value="1"/>
</dbReference>
<dbReference type="STRING" id="3983.A0A2C9UDG9"/>